<accession>A0ABZ3H8H7</accession>
<gene>
    <name evidence="7 8" type="primary">mltG</name>
    <name evidence="8" type="ORF">WCY31_06580</name>
</gene>
<name>A0ABZ3H8H7_9BACT</name>
<dbReference type="HAMAP" id="MF_02065">
    <property type="entry name" value="MltG"/>
    <property type="match status" value="1"/>
</dbReference>
<evidence type="ECO:0000256" key="7">
    <source>
        <dbReference type="HAMAP-Rule" id="MF_02065"/>
    </source>
</evidence>
<dbReference type="Proteomes" id="UP001447842">
    <property type="component" value="Chromosome"/>
</dbReference>
<dbReference type="PANTHER" id="PTHR30518:SF2">
    <property type="entry name" value="ENDOLYTIC MUREIN TRANSGLYCOSYLASE"/>
    <property type="match status" value="1"/>
</dbReference>
<dbReference type="NCBIfam" id="TIGR00247">
    <property type="entry name" value="endolytic transglycosylase MltG"/>
    <property type="match status" value="1"/>
</dbReference>
<sequence>MALSFIYYLNMGLTTSKVLYIPQGSIRKIITHLEHANPQLNRLDAFLLRFVGRPQHGWIDLGSTAMTHGDFLYRITTSKAAMKPVTLVPGETTQVFFTQLAESHGLDPARLMEVFREQSPYEEGAFVPDTYQLPIGITESDAVQMLLRYAEAKQRAWSEKIFGLYNERKWYHYIIIASVIQKEAADNAEMPLVSSVIANRLAKGMKLQMDGTLNYGPYSHEKITAARIRSDKSGYNTYLHVGLPAAPVCNVGFDAIRAAIFPAKTEYLYFTKGADGKHRFTRYYSTHLRNINRVTK</sequence>
<keyword evidence="1 7" id="KW-1003">Cell membrane</keyword>
<dbReference type="Pfam" id="PF02618">
    <property type="entry name" value="YceG"/>
    <property type="match status" value="1"/>
</dbReference>
<keyword evidence="3 7" id="KW-1133">Transmembrane helix</keyword>
<keyword evidence="6 7" id="KW-0961">Cell wall biogenesis/degradation</keyword>
<reference evidence="8 9" key="1">
    <citation type="submission" date="2024-03" db="EMBL/GenBank/DDBJ databases">
        <title>Sulfurimonas sp. HSL3-1.</title>
        <authorList>
            <person name="Wang S."/>
        </authorList>
    </citation>
    <scope>NUCLEOTIDE SEQUENCE [LARGE SCALE GENOMIC DNA]</scope>
    <source>
        <strain evidence="8 9">HSL3-1</strain>
    </source>
</reference>
<protein>
    <recommendedName>
        <fullName evidence="7">Endolytic murein transglycosylase</fullName>
        <ecNumber evidence="7">4.2.2.29</ecNumber>
    </recommendedName>
    <alternativeName>
        <fullName evidence="7">Peptidoglycan lytic transglycosylase</fullName>
    </alternativeName>
    <alternativeName>
        <fullName evidence="7">Peptidoglycan polymerization terminase</fullName>
    </alternativeName>
</protein>
<keyword evidence="5 7" id="KW-0456">Lyase</keyword>
<evidence type="ECO:0000256" key="3">
    <source>
        <dbReference type="ARBA" id="ARBA00022989"/>
    </source>
</evidence>
<organism evidence="8 9">
    <name type="scientific">Sulfurimonas diazotrophicus</name>
    <dbReference type="NCBI Taxonomy" id="3131939"/>
    <lineage>
        <taxon>Bacteria</taxon>
        <taxon>Pseudomonadati</taxon>
        <taxon>Campylobacterota</taxon>
        <taxon>Epsilonproteobacteria</taxon>
        <taxon>Campylobacterales</taxon>
        <taxon>Sulfurimonadaceae</taxon>
        <taxon>Sulfurimonas</taxon>
    </lineage>
</organism>
<dbReference type="InterPro" id="IPR003770">
    <property type="entry name" value="MLTG-like"/>
</dbReference>
<comment type="catalytic activity">
    <reaction evidence="7">
        <text>a peptidoglycan chain = a peptidoglycan chain with N-acetyl-1,6-anhydromuramyl-[peptide] at the reducing end + a peptidoglycan chain with N-acetylglucosamine at the non-reducing end.</text>
        <dbReference type="EC" id="4.2.2.29"/>
    </reaction>
</comment>
<dbReference type="PANTHER" id="PTHR30518">
    <property type="entry name" value="ENDOLYTIC MUREIN TRANSGLYCOSYLASE"/>
    <property type="match status" value="1"/>
</dbReference>
<comment type="function">
    <text evidence="7">Functions as a peptidoglycan terminase that cleaves nascent peptidoglycan strands endolytically to terminate their elongation.</text>
</comment>
<keyword evidence="2 7" id="KW-0812">Transmembrane</keyword>
<keyword evidence="4 7" id="KW-0472">Membrane</keyword>
<evidence type="ECO:0000313" key="9">
    <source>
        <dbReference type="Proteomes" id="UP001447842"/>
    </source>
</evidence>
<keyword evidence="9" id="KW-1185">Reference proteome</keyword>
<comment type="similarity">
    <text evidence="7">Belongs to the transglycosylase MltG family.</text>
</comment>
<evidence type="ECO:0000256" key="4">
    <source>
        <dbReference type="ARBA" id="ARBA00023136"/>
    </source>
</evidence>
<proteinExistence type="inferred from homology"/>
<dbReference type="EMBL" id="CP147920">
    <property type="protein sequence ID" value="XAU13919.1"/>
    <property type="molecule type" value="Genomic_DNA"/>
</dbReference>
<evidence type="ECO:0000313" key="8">
    <source>
        <dbReference type="EMBL" id="XAU13919.1"/>
    </source>
</evidence>
<feature type="site" description="Important for catalytic activity" evidence="7">
    <location>
        <position position="183"/>
    </location>
</feature>
<dbReference type="EC" id="4.2.2.29" evidence="7"/>
<evidence type="ECO:0000256" key="6">
    <source>
        <dbReference type="ARBA" id="ARBA00023316"/>
    </source>
</evidence>
<evidence type="ECO:0000256" key="1">
    <source>
        <dbReference type="ARBA" id="ARBA00022475"/>
    </source>
</evidence>
<evidence type="ECO:0000256" key="5">
    <source>
        <dbReference type="ARBA" id="ARBA00023239"/>
    </source>
</evidence>
<evidence type="ECO:0000256" key="2">
    <source>
        <dbReference type="ARBA" id="ARBA00022692"/>
    </source>
</evidence>